<dbReference type="AlphaFoldDB" id="A0A2J6TTU3"/>
<evidence type="ECO:0008006" key="5">
    <source>
        <dbReference type="Google" id="ProtNLM"/>
    </source>
</evidence>
<organism evidence="3 4">
    <name type="scientific">Hyaloscypha bicolor E</name>
    <dbReference type="NCBI Taxonomy" id="1095630"/>
    <lineage>
        <taxon>Eukaryota</taxon>
        <taxon>Fungi</taxon>
        <taxon>Dikarya</taxon>
        <taxon>Ascomycota</taxon>
        <taxon>Pezizomycotina</taxon>
        <taxon>Leotiomycetes</taxon>
        <taxon>Helotiales</taxon>
        <taxon>Hyaloscyphaceae</taxon>
        <taxon>Hyaloscypha</taxon>
        <taxon>Hyaloscypha bicolor</taxon>
    </lineage>
</organism>
<sequence length="183" mass="19479">MVCQTAMLRCTVLCYAVLPSVGASTGQVGDLAEANMGVGVRLSLRRGSRFASGSEPGTARSADPPAESPDSQHDPWSVRPPKATNPSRFGVGARGKGPATYPTTASMESWISFPGPPEAPEPPEPVVQQHVCSRNAPSLPQFSHVGIVHVSESYDRARSVCDVEVWIRAPALARLLAPKFENF</sequence>
<feature type="region of interest" description="Disordered" evidence="1">
    <location>
        <begin position="48"/>
        <end position="100"/>
    </location>
</feature>
<dbReference type="EMBL" id="KZ613743">
    <property type="protein sequence ID" value="PMD66440.1"/>
    <property type="molecule type" value="Genomic_DNA"/>
</dbReference>
<name>A0A2J6TTU3_9HELO</name>
<keyword evidence="2" id="KW-0732">Signal</keyword>
<reference evidence="3 4" key="1">
    <citation type="submission" date="2016-04" db="EMBL/GenBank/DDBJ databases">
        <title>A degradative enzymes factory behind the ericoid mycorrhizal symbiosis.</title>
        <authorList>
            <consortium name="DOE Joint Genome Institute"/>
            <person name="Martino E."/>
            <person name="Morin E."/>
            <person name="Grelet G."/>
            <person name="Kuo A."/>
            <person name="Kohler A."/>
            <person name="Daghino S."/>
            <person name="Barry K."/>
            <person name="Choi C."/>
            <person name="Cichocki N."/>
            <person name="Clum A."/>
            <person name="Copeland A."/>
            <person name="Hainaut M."/>
            <person name="Haridas S."/>
            <person name="Labutti K."/>
            <person name="Lindquist E."/>
            <person name="Lipzen A."/>
            <person name="Khouja H.-R."/>
            <person name="Murat C."/>
            <person name="Ohm R."/>
            <person name="Olson A."/>
            <person name="Spatafora J."/>
            <person name="Veneault-Fourrey C."/>
            <person name="Henrissat B."/>
            <person name="Grigoriev I."/>
            <person name="Martin F."/>
            <person name="Perotto S."/>
        </authorList>
    </citation>
    <scope>NUCLEOTIDE SEQUENCE [LARGE SCALE GENOMIC DNA]</scope>
    <source>
        <strain evidence="3 4">E</strain>
    </source>
</reference>
<dbReference type="GeneID" id="36590413"/>
<evidence type="ECO:0000256" key="2">
    <source>
        <dbReference type="SAM" id="SignalP"/>
    </source>
</evidence>
<protein>
    <recommendedName>
        <fullName evidence="5">Secreted protein</fullName>
    </recommendedName>
</protein>
<keyword evidence="4" id="KW-1185">Reference proteome</keyword>
<accession>A0A2J6TTU3</accession>
<evidence type="ECO:0000313" key="3">
    <source>
        <dbReference type="EMBL" id="PMD66440.1"/>
    </source>
</evidence>
<proteinExistence type="predicted"/>
<feature type="chain" id="PRO_5014476289" description="Secreted protein" evidence="2">
    <location>
        <begin position="23"/>
        <end position="183"/>
    </location>
</feature>
<dbReference type="InParanoid" id="A0A2J6TTU3"/>
<evidence type="ECO:0000256" key="1">
    <source>
        <dbReference type="SAM" id="MobiDB-lite"/>
    </source>
</evidence>
<dbReference type="Proteomes" id="UP000235371">
    <property type="component" value="Unassembled WGS sequence"/>
</dbReference>
<dbReference type="RefSeq" id="XP_024743344.1">
    <property type="nucleotide sequence ID" value="XM_024882336.1"/>
</dbReference>
<evidence type="ECO:0000313" key="4">
    <source>
        <dbReference type="Proteomes" id="UP000235371"/>
    </source>
</evidence>
<feature type="signal peptide" evidence="2">
    <location>
        <begin position="1"/>
        <end position="22"/>
    </location>
</feature>
<gene>
    <name evidence="3" type="ORF">K444DRAFT_623945</name>
</gene>